<evidence type="ECO:0000256" key="7">
    <source>
        <dbReference type="ARBA" id="ARBA00023306"/>
    </source>
</evidence>
<dbReference type="InterPro" id="IPR005549">
    <property type="entry name" value="Kinetochore_Nuf2_N"/>
</dbReference>
<keyword evidence="3" id="KW-0158">Chromosome</keyword>
<dbReference type="GO" id="GO:0031262">
    <property type="term" value="C:Ndc80 complex"/>
    <property type="evidence" value="ECO:0007669"/>
    <property type="project" value="InterPro"/>
</dbReference>
<evidence type="ECO:0000313" key="12">
    <source>
        <dbReference type="Proteomes" id="UP001370490"/>
    </source>
</evidence>
<evidence type="ECO:0000256" key="6">
    <source>
        <dbReference type="ARBA" id="ARBA00023054"/>
    </source>
</evidence>
<evidence type="ECO:0000313" key="11">
    <source>
        <dbReference type="EMBL" id="KAK6916006.1"/>
    </source>
</evidence>
<name>A0AAN8YWV9_9MAGN</name>
<evidence type="ECO:0000256" key="8">
    <source>
        <dbReference type="ARBA" id="ARBA00023328"/>
    </source>
</evidence>
<sequence length="273" mass="31486">MSTFEYPCLPRKEMVDILVETGIVNVTEANFINPQPEPVAHIYASLLNHLDSLQEDLGQIRFAALENLDNPDAIINSIWTMNLYSKVKQMVAAVGCPRNFTLKDLIKPDSTRTEFFVSALLNFILHRDLKMNLLKPIVEQLSFLDEKKREIEEKISQLNAEIAEHNEAREREQPLVQEVEAKVKDLRQTIQGLNNQQMSLMATFRTKREKAKETDDKISEAEYKLVQSVQENENLRSKIVQSPDKLQRALDEKASVRDQAKNSERQYPFLSFP</sequence>
<dbReference type="Proteomes" id="UP001370490">
    <property type="component" value="Unassembled WGS sequence"/>
</dbReference>
<keyword evidence="4" id="KW-0132">Cell division</keyword>
<dbReference type="GO" id="GO:0051301">
    <property type="term" value="P:cell division"/>
    <property type="evidence" value="ECO:0007669"/>
    <property type="project" value="UniProtKB-KW"/>
</dbReference>
<reference evidence="11 12" key="1">
    <citation type="submission" date="2023-12" db="EMBL/GenBank/DDBJ databases">
        <title>A high-quality genome assembly for Dillenia turbinata (Dilleniales).</title>
        <authorList>
            <person name="Chanderbali A."/>
        </authorList>
    </citation>
    <scope>NUCLEOTIDE SEQUENCE [LARGE SCALE GENOMIC DNA]</scope>
    <source>
        <strain evidence="11">LSX21</strain>
        <tissue evidence="11">Leaf</tissue>
    </source>
</reference>
<evidence type="ECO:0000256" key="1">
    <source>
        <dbReference type="ARBA" id="ARBA00004584"/>
    </source>
</evidence>
<evidence type="ECO:0000256" key="2">
    <source>
        <dbReference type="ARBA" id="ARBA00005498"/>
    </source>
</evidence>
<evidence type="ECO:0000256" key="9">
    <source>
        <dbReference type="SAM" id="MobiDB-lite"/>
    </source>
</evidence>
<dbReference type="EMBL" id="JBAMMX010000024">
    <property type="protein sequence ID" value="KAK6916006.1"/>
    <property type="molecule type" value="Genomic_DNA"/>
</dbReference>
<organism evidence="11 12">
    <name type="scientific">Dillenia turbinata</name>
    <dbReference type="NCBI Taxonomy" id="194707"/>
    <lineage>
        <taxon>Eukaryota</taxon>
        <taxon>Viridiplantae</taxon>
        <taxon>Streptophyta</taxon>
        <taxon>Embryophyta</taxon>
        <taxon>Tracheophyta</taxon>
        <taxon>Spermatophyta</taxon>
        <taxon>Magnoliopsida</taxon>
        <taxon>eudicotyledons</taxon>
        <taxon>Gunneridae</taxon>
        <taxon>Pentapetalae</taxon>
        <taxon>Dilleniales</taxon>
        <taxon>Dilleniaceae</taxon>
        <taxon>Dillenia</taxon>
    </lineage>
</organism>
<protein>
    <submittedName>
        <fullName evidence="11">Kinetochore protein Nuf2, N-terminal</fullName>
    </submittedName>
</protein>
<dbReference type="PANTHER" id="PTHR48441">
    <property type="match status" value="1"/>
</dbReference>
<proteinExistence type="inferred from homology"/>
<feature type="region of interest" description="Disordered" evidence="9">
    <location>
        <begin position="234"/>
        <end position="273"/>
    </location>
</feature>
<dbReference type="PANTHER" id="PTHR48441:SF1">
    <property type="entry name" value="NT-3"/>
    <property type="match status" value="1"/>
</dbReference>
<keyword evidence="5" id="KW-0498">Mitosis</keyword>
<keyword evidence="7" id="KW-0131">Cell cycle</keyword>
<dbReference type="Pfam" id="PF03800">
    <property type="entry name" value="Nuf2"/>
    <property type="match status" value="1"/>
</dbReference>
<feature type="domain" description="Kinetochore protein Nuf2 N-terminal" evidence="10">
    <location>
        <begin position="4"/>
        <end position="141"/>
    </location>
</feature>
<dbReference type="AlphaFoldDB" id="A0AAN8YWV9"/>
<comment type="similarity">
    <text evidence="2">Belongs to the NUF2 family.</text>
</comment>
<evidence type="ECO:0000259" key="10">
    <source>
        <dbReference type="Pfam" id="PF03800"/>
    </source>
</evidence>
<keyword evidence="8" id="KW-0137">Centromere</keyword>
<keyword evidence="12" id="KW-1185">Reference proteome</keyword>
<comment type="subcellular location">
    <subcellularLocation>
        <location evidence="1">Chromosome</location>
        <location evidence="1">Centromere</location>
    </subcellularLocation>
</comment>
<feature type="compositionally biased region" description="Basic and acidic residues" evidence="9">
    <location>
        <begin position="245"/>
        <end position="264"/>
    </location>
</feature>
<dbReference type="Gene3D" id="1.10.418.60">
    <property type="entry name" value="Ncd80 complex, Nuf2 subunit"/>
    <property type="match status" value="1"/>
</dbReference>
<keyword evidence="6" id="KW-0175">Coiled coil</keyword>
<comment type="caution">
    <text evidence="11">The sequence shown here is derived from an EMBL/GenBank/DDBJ whole genome shotgun (WGS) entry which is preliminary data.</text>
</comment>
<accession>A0AAN8YWV9</accession>
<evidence type="ECO:0000256" key="4">
    <source>
        <dbReference type="ARBA" id="ARBA00022618"/>
    </source>
</evidence>
<gene>
    <name evidence="11" type="ORF">RJ641_018867</name>
</gene>
<dbReference type="InterPro" id="IPR038275">
    <property type="entry name" value="Nuf2_N_sf"/>
</dbReference>
<evidence type="ECO:0000256" key="5">
    <source>
        <dbReference type="ARBA" id="ARBA00022776"/>
    </source>
</evidence>
<evidence type="ECO:0000256" key="3">
    <source>
        <dbReference type="ARBA" id="ARBA00022454"/>
    </source>
</evidence>